<sequence>MTYASSLSAGRPPSGPPVLTSHCEVAQVSVSRNYNDDPSRGQIFTLTCRALVSLPRPADMSKARFQQIARPYVKGHQANQKPHLS</sequence>
<reference evidence="2 3" key="1">
    <citation type="submission" date="2021-06" db="EMBL/GenBank/DDBJ databases">
        <title>Caerostris extrusa draft genome.</title>
        <authorList>
            <person name="Kono N."/>
            <person name="Arakawa K."/>
        </authorList>
    </citation>
    <scope>NUCLEOTIDE SEQUENCE [LARGE SCALE GENOMIC DNA]</scope>
</reference>
<organism evidence="2 3">
    <name type="scientific">Caerostris extrusa</name>
    <name type="common">Bark spider</name>
    <name type="synonym">Caerostris bankana</name>
    <dbReference type="NCBI Taxonomy" id="172846"/>
    <lineage>
        <taxon>Eukaryota</taxon>
        <taxon>Metazoa</taxon>
        <taxon>Ecdysozoa</taxon>
        <taxon>Arthropoda</taxon>
        <taxon>Chelicerata</taxon>
        <taxon>Arachnida</taxon>
        <taxon>Araneae</taxon>
        <taxon>Araneomorphae</taxon>
        <taxon>Entelegynae</taxon>
        <taxon>Araneoidea</taxon>
        <taxon>Araneidae</taxon>
        <taxon>Caerostris</taxon>
    </lineage>
</organism>
<feature type="region of interest" description="Disordered" evidence="1">
    <location>
        <begin position="1"/>
        <end position="20"/>
    </location>
</feature>
<protein>
    <submittedName>
        <fullName evidence="2">Uncharacterized protein</fullName>
    </submittedName>
</protein>
<accession>A0AAV4V577</accession>
<proteinExistence type="predicted"/>
<comment type="caution">
    <text evidence="2">The sequence shown here is derived from an EMBL/GenBank/DDBJ whole genome shotgun (WGS) entry which is preliminary data.</text>
</comment>
<dbReference type="AlphaFoldDB" id="A0AAV4V577"/>
<keyword evidence="3" id="KW-1185">Reference proteome</keyword>
<evidence type="ECO:0000256" key="1">
    <source>
        <dbReference type="SAM" id="MobiDB-lite"/>
    </source>
</evidence>
<dbReference type="EMBL" id="BPLR01013988">
    <property type="protein sequence ID" value="GIY65436.1"/>
    <property type="molecule type" value="Genomic_DNA"/>
</dbReference>
<name>A0AAV4V577_CAEEX</name>
<dbReference type="Proteomes" id="UP001054945">
    <property type="component" value="Unassembled WGS sequence"/>
</dbReference>
<evidence type="ECO:0000313" key="2">
    <source>
        <dbReference type="EMBL" id="GIY65436.1"/>
    </source>
</evidence>
<gene>
    <name evidence="2" type="ORF">CEXT_127641</name>
</gene>
<evidence type="ECO:0000313" key="3">
    <source>
        <dbReference type="Proteomes" id="UP001054945"/>
    </source>
</evidence>